<dbReference type="PROSITE" id="PS51635">
    <property type="entry name" value="PNPLA"/>
    <property type="match status" value="1"/>
</dbReference>
<evidence type="ECO:0000256" key="4">
    <source>
        <dbReference type="PROSITE-ProRule" id="PRU01161"/>
    </source>
</evidence>
<keyword evidence="3" id="KW-0443">Lipid metabolism</keyword>
<comment type="caution">
    <text evidence="4">Lacks conserved residue(s) required for the propagation of feature annotation.</text>
</comment>
<protein>
    <recommendedName>
        <fullName evidence="5">PNPLA domain-containing protein</fullName>
    </recommendedName>
</protein>
<dbReference type="Pfam" id="PF11815">
    <property type="entry name" value="DUF3336"/>
    <property type="match status" value="1"/>
</dbReference>
<dbReference type="AlphaFoldDB" id="A0A433Q1Q3"/>
<dbReference type="PANTHER" id="PTHR14226:SF10">
    <property type="entry name" value="TRIACYLGLYCEROL LIPASE 4-RELATED"/>
    <property type="match status" value="1"/>
</dbReference>
<feature type="non-terminal residue" evidence="6">
    <location>
        <position position="297"/>
    </location>
</feature>
<name>A0A433Q1Q3_9FUNG</name>
<dbReference type="GO" id="GO:0016042">
    <property type="term" value="P:lipid catabolic process"/>
    <property type="evidence" value="ECO:0007669"/>
    <property type="project" value="UniProtKB-KW"/>
</dbReference>
<dbReference type="PANTHER" id="PTHR14226">
    <property type="entry name" value="NEUROPATHY TARGET ESTERASE/SWISS CHEESE D.MELANOGASTER"/>
    <property type="match status" value="1"/>
</dbReference>
<dbReference type="GO" id="GO:0004806">
    <property type="term" value="F:triacylglycerol lipase activity"/>
    <property type="evidence" value="ECO:0007669"/>
    <property type="project" value="InterPro"/>
</dbReference>
<keyword evidence="7" id="KW-1185">Reference proteome</keyword>
<dbReference type="EMBL" id="RBNJ01018727">
    <property type="protein sequence ID" value="RUS23743.1"/>
    <property type="molecule type" value="Genomic_DNA"/>
</dbReference>
<feature type="short sequence motif" description="GXSXG" evidence="4">
    <location>
        <begin position="147"/>
        <end position="151"/>
    </location>
</feature>
<evidence type="ECO:0000259" key="5">
    <source>
        <dbReference type="PROSITE" id="PS51635"/>
    </source>
</evidence>
<dbReference type="InterPro" id="IPR016035">
    <property type="entry name" value="Acyl_Trfase/lysoPLipase"/>
</dbReference>
<sequence length="297" mass="33590">MSNGKDKWKNDPRSPDYDYELIKTRLEQLRIERKKHDMSSMIFLLRTSLSRNLGDMGKPKLYAHTHIGTKTLISDYIDEVVTQLNIICDTESDDFDLKSKYEFFLNVRQSFGRTALLLSGGATLGLNHIGVIKCMHEVGLLPRIISGASSGSIIAALLCTRTDDKIAEMYDPSGVGFRMKHKFSVGNANVNLGFPFSLASFPKSSPVQDFFERSHDPDTVVAKLERLWKQALLPTGVLFDVEVLTEAMQKNIGDVTFQEAYNRTRRILNITVSSSMQYEMPRLLNYLTAPNVRNLEI</sequence>
<feature type="domain" description="PNPLA" evidence="5">
    <location>
        <begin position="116"/>
        <end position="297"/>
    </location>
</feature>
<evidence type="ECO:0000313" key="7">
    <source>
        <dbReference type="Proteomes" id="UP000274822"/>
    </source>
</evidence>
<dbReference type="Pfam" id="PF01734">
    <property type="entry name" value="Patatin"/>
    <property type="match status" value="1"/>
</dbReference>
<evidence type="ECO:0000256" key="3">
    <source>
        <dbReference type="ARBA" id="ARBA00023098"/>
    </source>
</evidence>
<dbReference type="InterPro" id="IPR021771">
    <property type="entry name" value="Triacylglycerol_lipase_N"/>
</dbReference>
<dbReference type="InterPro" id="IPR002641">
    <property type="entry name" value="PNPLA_dom"/>
</dbReference>
<dbReference type="InterPro" id="IPR050301">
    <property type="entry name" value="NTE"/>
</dbReference>
<dbReference type="GO" id="GO:0006641">
    <property type="term" value="P:triglyceride metabolic process"/>
    <property type="evidence" value="ECO:0007669"/>
    <property type="project" value="UniProtKB-ARBA"/>
</dbReference>
<evidence type="ECO:0000256" key="2">
    <source>
        <dbReference type="ARBA" id="ARBA00022963"/>
    </source>
</evidence>
<evidence type="ECO:0000313" key="6">
    <source>
        <dbReference type="EMBL" id="RUS23743.1"/>
    </source>
</evidence>
<comment type="caution">
    <text evidence="6">The sequence shown here is derived from an EMBL/GenBank/DDBJ whole genome shotgun (WGS) entry which is preliminary data.</text>
</comment>
<organism evidence="6 7">
    <name type="scientific">Jimgerdemannia flammicorona</name>
    <dbReference type="NCBI Taxonomy" id="994334"/>
    <lineage>
        <taxon>Eukaryota</taxon>
        <taxon>Fungi</taxon>
        <taxon>Fungi incertae sedis</taxon>
        <taxon>Mucoromycota</taxon>
        <taxon>Mucoromycotina</taxon>
        <taxon>Endogonomycetes</taxon>
        <taxon>Endogonales</taxon>
        <taxon>Endogonaceae</taxon>
        <taxon>Jimgerdemannia</taxon>
    </lineage>
</organism>
<keyword evidence="1" id="KW-0378">Hydrolase</keyword>
<gene>
    <name evidence="6" type="ORF">BC938DRAFT_474692</name>
</gene>
<dbReference type="SUPFAM" id="SSF52151">
    <property type="entry name" value="FabD/lysophospholipase-like"/>
    <property type="match status" value="1"/>
</dbReference>
<dbReference type="Gene3D" id="3.40.1090.10">
    <property type="entry name" value="Cytosolic phospholipase A2 catalytic domain"/>
    <property type="match status" value="1"/>
</dbReference>
<evidence type="ECO:0000256" key="1">
    <source>
        <dbReference type="ARBA" id="ARBA00022801"/>
    </source>
</evidence>
<keyword evidence="2" id="KW-0442">Lipid degradation</keyword>
<accession>A0A433Q1Q3</accession>
<reference evidence="6 7" key="1">
    <citation type="journal article" date="2018" name="New Phytol.">
        <title>Phylogenomics of Endogonaceae and evolution of mycorrhizas within Mucoromycota.</title>
        <authorList>
            <person name="Chang Y."/>
            <person name="Desiro A."/>
            <person name="Na H."/>
            <person name="Sandor L."/>
            <person name="Lipzen A."/>
            <person name="Clum A."/>
            <person name="Barry K."/>
            <person name="Grigoriev I.V."/>
            <person name="Martin F.M."/>
            <person name="Stajich J.E."/>
            <person name="Smith M.E."/>
            <person name="Bonito G."/>
            <person name="Spatafora J.W."/>
        </authorList>
    </citation>
    <scope>NUCLEOTIDE SEQUENCE [LARGE SCALE GENOMIC DNA]</scope>
    <source>
        <strain evidence="6 7">AD002</strain>
    </source>
</reference>
<dbReference type="Proteomes" id="UP000274822">
    <property type="component" value="Unassembled WGS sequence"/>
</dbReference>
<proteinExistence type="predicted"/>